<evidence type="ECO:0008006" key="3">
    <source>
        <dbReference type="Google" id="ProtNLM"/>
    </source>
</evidence>
<dbReference type="Pfam" id="PF11157">
    <property type="entry name" value="DUF2937"/>
    <property type="match status" value="1"/>
</dbReference>
<evidence type="ECO:0000313" key="2">
    <source>
        <dbReference type="Proteomes" id="UP000410984"/>
    </source>
</evidence>
<gene>
    <name evidence="1" type="ORF">MET9862_00852</name>
</gene>
<protein>
    <recommendedName>
        <fullName evidence="3">DUF2937 domain-containing protein</fullName>
    </recommendedName>
</protein>
<organism evidence="1 2">
    <name type="scientific">Methylobacterium symbioticum</name>
    <dbReference type="NCBI Taxonomy" id="2584084"/>
    <lineage>
        <taxon>Bacteria</taxon>
        <taxon>Pseudomonadati</taxon>
        <taxon>Pseudomonadota</taxon>
        <taxon>Alphaproteobacteria</taxon>
        <taxon>Hyphomicrobiales</taxon>
        <taxon>Methylobacteriaceae</taxon>
        <taxon>Methylobacterium</taxon>
    </lineage>
</organism>
<dbReference type="AlphaFoldDB" id="A0A509E839"/>
<dbReference type="InterPro" id="IPR022584">
    <property type="entry name" value="DUF2937"/>
</dbReference>
<proteinExistence type="predicted"/>
<evidence type="ECO:0000313" key="1">
    <source>
        <dbReference type="EMBL" id="VUD70288.1"/>
    </source>
</evidence>
<accession>A0A509E839</accession>
<dbReference type="RefSeq" id="WP_142581874.1">
    <property type="nucleotide sequence ID" value="NZ_CABFPH010000007.1"/>
</dbReference>
<keyword evidence="2" id="KW-1185">Reference proteome</keyword>
<dbReference type="EMBL" id="CABFPH010000007">
    <property type="protein sequence ID" value="VUD70288.1"/>
    <property type="molecule type" value="Genomic_DNA"/>
</dbReference>
<reference evidence="1 2" key="1">
    <citation type="submission" date="2019-06" db="EMBL/GenBank/DDBJ databases">
        <authorList>
            <person name="Rodrigo-Torres L."/>
            <person name="Arahal R. D."/>
            <person name="Lucena T."/>
        </authorList>
    </citation>
    <scope>NUCLEOTIDE SEQUENCE [LARGE SCALE GENOMIC DNA]</scope>
    <source>
        <strain evidence="1 2">SB0023/3</strain>
    </source>
</reference>
<name>A0A509E839_9HYPH</name>
<sequence length="174" mass="18593">MFRVIRTLGLALGLIGGGIAAQGPEFTQQYVQRLGGTVDELRRQVDGLEADARASGTTRDGAVDRLRGNPDQLVARRGEAARGDIERLAALSAQQQAIAAATSPLGRMVAVMRQPDPALARATWRDYQPAVPTNADGVVAGLLGFVATWAVWRLASDLGRRAARRRPREPVTAT</sequence>
<dbReference type="OrthoDB" id="193051at2"/>
<dbReference type="Proteomes" id="UP000410984">
    <property type="component" value="Unassembled WGS sequence"/>
</dbReference>